<dbReference type="Proteomes" id="UP001178507">
    <property type="component" value="Unassembled WGS sequence"/>
</dbReference>
<protein>
    <submittedName>
        <fullName evidence="2">Uncharacterized protein</fullName>
    </submittedName>
</protein>
<accession>A0AA36HSH8</accession>
<evidence type="ECO:0000313" key="3">
    <source>
        <dbReference type="Proteomes" id="UP001178507"/>
    </source>
</evidence>
<name>A0AA36HSH8_9DINO</name>
<keyword evidence="3" id="KW-1185">Reference proteome</keyword>
<feature type="region of interest" description="Disordered" evidence="1">
    <location>
        <begin position="430"/>
        <end position="452"/>
    </location>
</feature>
<comment type="caution">
    <text evidence="2">The sequence shown here is derived from an EMBL/GenBank/DDBJ whole genome shotgun (WGS) entry which is preliminary data.</text>
</comment>
<dbReference type="SMART" id="SM00028">
    <property type="entry name" value="TPR"/>
    <property type="match status" value="3"/>
</dbReference>
<proteinExistence type="predicted"/>
<organism evidence="2 3">
    <name type="scientific">Effrenium voratum</name>
    <dbReference type="NCBI Taxonomy" id="2562239"/>
    <lineage>
        <taxon>Eukaryota</taxon>
        <taxon>Sar</taxon>
        <taxon>Alveolata</taxon>
        <taxon>Dinophyceae</taxon>
        <taxon>Suessiales</taxon>
        <taxon>Symbiodiniaceae</taxon>
        <taxon>Effrenium</taxon>
    </lineage>
</organism>
<sequence>MDTEKHFGMLRRRRRFDRGARYGGHGGGTVVLGSPQVAEDIPGFQGVTLQKLTPGSICELELLEPLPLQKKGYRWQPLCAEGARGDGWNFHAREMLEEQAIKKREKTSRRCPGLVDVIYSLPAVGVEEGGEEVEIVLSQRMEGRSFHRVPIGCECRMGCRKCSKNRGNGGLCKGLAETNRVKRMALRRRAFCEQDEALHDLANRHLDEDLEHIDQELLEVRVAGLQRFFNFLLQPGLTVILGIKPSNGMLSMKGLAMALRRLGAFGVLGSLITTWRDRVESLKADAALWALRRWPVAKAPKAPPRPSRLEPPYLDDPTFIHPDKQNQGEREWLMKHNGGSVKELPGLPDEYEWIKDAAEKDENAWIAVKKRMSKATFDAIKRATAELQDALYLRQPHLIRQQIEVAMDQNKAGEGPSSKAIMQAEEYAKKLEDHEKDQEEQREKEEERLRQEAEDLDLEEVLAMDRAGKSQAGFAATHPVQRTRRRLFVKVLLRRARAYELLGQLPLSMDDLHVVLKVEPNNEEAKRRREVLRKSMHPAAAAKAEAEPTEAEGAASAAPAAELSAVPETAKTAAGNPADTSKGGVSDDEDVPDEGVNHASTAALINSAAEYMNRADYESALSIYNYARRTCKSWESPILELKVLSNSSLCLQRLRGRLPQLLQVCNDTLCRIREIREDGESQELLLLRMEAACLSRRGSAFAQQRKAEESAQDAARVKELLAQVAELEKA</sequence>
<dbReference type="EMBL" id="CAUJNA010000258">
    <property type="protein sequence ID" value="CAJ1374525.1"/>
    <property type="molecule type" value="Genomic_DNA"/>
</dbReference>
<evidence type="ECO:0000313" key="2">
    <source>
        <dbReference type="EMBL" id="CAJ1374525.1"/>
    </source>
</evidence>
<gene>
    <name evidence="2" type="ORF">EVOR1521_LOCUS4056</name>
</gene>
<dbReference type="AlphaFoldDB" id="A0AA36HSH8"/>
<feature type="region of interest" description="Disordered" evidence="1">
    <location>
        <begin position="299"/>
        <end position="320"/>
    </location>
</feature>
<dbReference type="Gene3D" id="1.25.40.10">
    <property type="entry name" value="Tetratricopeptide repeat domain"/>
    <property type="match status" value="1"/>
</dbReference>
<dbReference type="InterPro" id="IPR011990">
    <property type="entry name" value="TPR-like_helical_dom_sf"/>
</dbReference>
<dbReference type="InterPro" id="IPR019734">
    <property type="entry name" value="TPR_rpt"/>
</dbReference>
<feature type="compositionally biased region" description="Low complexity" evidence="1">
    <location>
        <begin position="551"/>
        <end position="568"/>
    </location>
</feature>
<feature type="region of interest" description="Disordered" evidence="1">
    <location>
        <begin position="523"/>
        <end position="595"/>
    </location>
</feature>
<reference evidence="2" key="1">
    <citation type="submission" date="2023-08" db="EMBL/GenBank/DDBJ databases">
        <authorList>
            <person name="Chen Y."/>
            <person name="Shah S."/>
            <person name="Dougan E. K."/>
            <person name="Thang M."/>
            <person name="Chan C."/>
        </authorList>
    </citation>
    <scope>NUCLEOTIDE SEQUENCE</scope>
</reference>
<evidence type="ECO:0000256" key="1">
    <source>
        <dbReference type="SAM" id="MobiDB-lite"/>
    </source>
</evidence>
<dbReference type="SUPFAM" id="SSF48452">
    <property type="entry name" value="TPR-like"/>
    <property type="match status" value="1"/>
</dbReference>